<organism evidence="4 5">
    <name type="scientific">Saccharopolyspora thermophila</name>
    <dbReference type="NCBI Taxonomy" id="89367"/>
    <lineage>
        <taxon>Bacteria</taxon>
        <taxon>Bacillati</taxon>
        <taxon>Actinomycetota</taxon>
        <taxon>Actinomycetes</taxon>
        <taxon>Pseudonocardiales</taxon>
        <taxon>Pseudonocardiaceae</taxon>
        <taxon>Saccharopolyspora</taxon>
    </lineage>
</organism>
<reference evidence="3" key="4">
    <citation type="submission" date="2023-12" db="EMBL/GenBank/DDBJ databases">
        <authorList>
            <person name="Sun Q."/>
            <person name="Inoue M."/>
        </authorList>
    </citation>
    <scope>NUCLEOTIDE SEQUENCE</scope>
    <source>
        <strain evidence="3">JCM 10664</strain>
    </source>
</reference>
<dbReference type="RefSeq" id="WP_188986388.1">
    <property type="nucleotide sequence ID" value="NZ_BAAAHC010000011.1"/>
</dbReference>
<dbReference type="EMBL" id="BMMT01000003">
    <property type="protein sequence ID" value="GGI77579.1"/>
    <property type="molecule type" value="Genomic_DNA"/>
</dbReference>
<keyword evidence="1" id="KW-0812">Transmembrane</keyword>
<reference evidence="4" key="3">
    <citation type="submission" date="2020-09" db="EMBL/GenBank/DDBJ databases">
        <authorList>
            <person name="Sun Q."/>
            <person name="Zhou Y."/>
        </authorList>
    </citation>
    <scope>NUCLEOTIDE SEQUENCE</scope>
    <source>
        <strain evidence="4">CGMCC 4.7206</strain>
    </source>
</reference>
<evidence type="ECO:0000313" key="3">
    <source>
        <dbReference type="EMBL" id="GAA0526331.1"/>
    </source>
</evidence>
<protein>
    <recommendedName>
        <fullName evidence="7">MYXO-CTERM domain-containing protein</fullName>
    </recommendedName>
</protein>
<gene>
    <name evidence="3" type="ORF">GCM10009545_30840</name>
    <name evidence="4" type="ORF">GCM10011581_13350</name>
</gene>
<feature type="signal peptide" evidence="2">
    <location>
        <begin position="1"/>
        <end position="25"/>
    </location>
</feature>
<evidence type="ECO:0000313" key="6">
    <source>
        <dbReference type="Proteomes" id="UP001500220"/>
    </source>
</evidence>
<comment type="caution">
    <text evidence="4">The sequence shown here is derived from an EMBL/GenBank/DDBJ whole genome shotgun (WGS) entry which is preliminary data.</text>
</comment>
<proteinExistence type="predicted"/>
<evidence type="ECO:0000256" key="1">
    <source>
        <dbReference type="SAM" id="Phobius"/>
    </source>
</evidence>
<reference evidence="3 6" key="2">
    <citation type="journal article" date="2019" name="Int. J. Syst. Evol. Microbiol.">
        <title>The Global Catalogue of Microorganisms (GCM) 10K type strain sequencing project: providing services to taxonomists for standard genome sequencing and annotation.</title>
        <authorList>
            <consortium name="The Broad Institute Genomics Platform"/>
            <consortium name="The Broad Institute Genome Sequencing Center for Infectious Disease"/>
            <person name="Wu L."/>
            <person name="Ma J."/>
        </authorList>
    </citation>
    <scope>NUCLEOTIDE SEQUENCE [LARGE SCALE GENOMIC DNA]</scope>
    <source>
        <strain evidence="3 6">JCM 10664</strain>
    </source>
</reference>
<dbReference type="Proteomes" id="UP001500220">
    <property type="component" value="Unassembled WGS sequence"/>
</dbReference>
<evidence type="ECO:0000256" key="2">
    <source>
        <dbReference type="SAM" id="SignalP"/>
    </source>
</evidence>
<dbReference type="AlphaFoldDB" id="A0A917JQG9"/>
<keyword evidence="6" id="KW-1185">Reference proteome</keyword>
<keyword evidence="1" id="KW-1133">Transmembrane helix</keyword>
<keyword evidence="1" id="KW-0472">Membrane</keyword>
<name>A0A917JQG9_9PSEU</name>
<evidence type="ECO:0000313" key="4">
    <source>
        <dbReference type="EMBL" id="GGI77579.1"/>
    </source>
</evidence>
<dbReference type="Proteomes" id="UP000597989">
    <property type="component" value="Unassembled WGS sequence"/>
</dbReference>
<evidence type="ECO:0000313" key="5">
    <source>
        <dbReference type="Proteomes" id="UP000597989"/>
    </source>
</evidence>
<sequence length="90" mass="9702">MWRTGRVLAGLAIALFLLLAPSATAAAAWADQAAPVVAQQPTPNPPPQDEDSLTERQRMAIGTTGVVLIGLVLVSRKIRKLPVFFVKRKK</sequence>
<evidence type="ECO:0008006" key="7">
    <source>
        <dbReference type="Google" id="ProtNLM"/>
    </source>
</evidence>
<keyword evidence="2" id="KW-0732">Signal</keyword>
<dbReference type="EMBL" id="BAAAHC010000011">
    <property type="protein sequence ID" value="GAA0526331.1"/>
    <property type="molecule type" value="Genomic_DNA"/>
</dbReference>
<feature type="transmembrane region" description="Helical" evidence="1">
    <location>
        <begin position="57"/>
        <end position="74"/>
    </location>
</feature>
<reference evidence="4 5" key="1">
    <citation type="journal article" date="2014" name="Int. J. Syst. Evol. Microbiol.">
        <title>Complete genome sequence of Corynebacterium casei LMG S-19264T (=DSM 44701T), isolated from a smear-ripened cheese.</title>
        <authorList>
            <consortium name="US DOE Joint Genome Institute (JGI-PGF)"/>
            <person name="Walter F."/>
            <person name="Albersmeier A."/>
            <person name="Kalinowski J."/>
            <person name="Ruckert C."/>
        </authorList>
    </citation>
    <scope>NUCLEOTIDE SEQUENCE [LARGE SCALE GENOMIC DNA]</scope>
    <source>
        <strain evidence="4 5">CGMCC 4.7206</strain>
    </source>
</reference>
<feature type="chain" id="PRO_5037586776" description="MYXO-CTERM domain-containing protein" evidence="2">
    <location>
        <begin position="26"/>
        <end position="90"/>
    </location>
</feature>
<accession>A0A917JQG9</accession>